<keyword evidence="2" id="KW-0732">Signal</keyword>
<dbReference type="Proteomes" id="UP000601435">
    <property type="component" value="Unassembled WGS sequence"/>
</dbReference>
<proteinExistence type="predicted"/>
<evidence type="ECO:0000313" key="4">
    <source>
        <dbReference type="Proteomes" id="UP000601435"/>
    </source>
</evidence>
<dbReference type="EMBL" id="CAJNJA010006887">
    <property type="protein sequence ID" value="CAE7217043.1"/>
    <property type="molecule type" value="Genomic_DNA"/>
</dbReference>
<feature type="transmembrane region" description="Helical" evidence="1">
    <location>
        <begin position="248"/>
        <end position="268"/>
    </location>
</feature>
<comment type="caution">
    <text evidence="3">The sequence shown here is derived from an EMBL/GenBank/DDBJ whole genome shotgun (WGS) entry which is preliminary data.</text>
</comment>
<keyword evidence="4" id="KW-1185">Reference proteome</keyword>
<evidence type="ECO:0008006" key="5">
    <source>
        <dbReference type="Google" id="ProtNLM"/>
    </source>
</evidence>
<gene>
    <name evidence="3" type="ORF">SNEC2469_LOCUS2561</name>
</gene>
<evidence type="ECO:0000313" key="3">
    <source>
        <dbReference type="EMBL" id="CAE7217043.1"/>
    </source>
</evidence>
<keyword evidence="1" id="KW-0472">Membrane</keyword>
<feature type="transmembrane region" description="Helical" evidence="1">
    <location>
        <begin position="62"/>
        <end position="82"/>
    </location>
</feature>
<feature type="transmembrane region" description="Helical" evidence="1">
    <location>
        <begin position="94"/>
        <end position="112"/>
    </location>
</feature>
<dbReference type="PANTHER" id="PTHR33876:SF4">
    <property type="entry name" value="CHLOROPLAST PROTEIN FOR GROWTH AND FERTILITY 2"/>
    <property type="match status" value="1"/>
</dbReference>
<dbReference type="OrthoDB" id="422458at2759"/>
<dbReference type="InterPro" id="IPR052776">
    <property type="entry name" value="Chloro_ReproSupport/MetalTrans"/>
</dbReference>
<sequence>MVGRLSLLMSSASLPVLKASTLNACGMGVFCGILHAVGPDHIATLVSFSTLLTPWAAAKVGAAWGLGHCAGILGVALLVYMLGNVIPMANWEKYGDYVIGASLILVAAYFFLQESQHLVADADGNIVVAGCGCAQPHPATGTHAHHHGCSDSHHAEDDCTEETPLIIQVEDVHDVKGRDTKGAIVGFVQGMCCPMGLVQLSYLAGRGALDTVVFCFVTVLVSILGTALLAAGWAALTRSELLKSISPVFMYRASCGFTLLLGILWIAANYCDILNKLNYVEGGHEMM</sequence>
<feature type="chain" id="PRO_5032493551" description="Nickel/cobalt efflux system" evidence="2">
    <location>
        <begin position="20"/>
        <end position="287"/>
    </location>
</feature>
<dbReference type="AlphaFoldDB" id="A0A812K4A3"/>
<accession>A0A812K4A3</accession>
<feature type="transmembrane region" description="Helical" evidence="1">
    <location>
        <begin position="211"/>
        <end position="236"/>
    </location>
</feature>
<organism evidence="3 4">
    <name type="scientific">Symbiodinium necroappetens</name>
    <dbReference type="NCBI Taxonomy" id="1628268"/>
    <lineage>
        <taxon>Eukaryota</taxon>
        <taxon>Sar</taxon>
        <taxon>Alveolata</taxon>
        <taxon>Dinophyceae</taxon>
        <taxon>Suessiales</taxon>
        <taxon>Symbiodiniaceae</taxon>
        <taxon>Symbiodinium</taxon>
    </lineage>
</organism>
<dbReference type="PANTHER" id="PTHR33876">
    <property type="entry name" value="UNNAMED PRODUCT"/>
    <property type="match status" value="1"/>
</dbReference>
<evidence type="ECO:0000256" key="1">
    <source>
        <dbReference type="SAM" id="Phobius"/>
    </source>
</evidence>
<keyword evidence="1" id="KW-0812">Transmembrane</keyword>
<evidence type="ECO:0000256" key="2">
    <source>
        <dbReference type="SAM" id="SignalP"/>
    </source>
</evidence>
<reference evidence="3" key="1">
    <citation type="submission" date="2021-02" db="EMBL/GenBank/DDBJ databases">
        <authorList>
            <person name="Dougan E. K."/>
            <person name="Rhodes N."/>
            <person name="Thang M."/>
            <person name="Chan C."/>
        </authorList>
    </citation>
    <scope>NUCLEOTIDE SEQUENCE</scope>
</reference>
<protein>
    <recommendedName>
        <fullName evidence="5">Nickel/cobalt efflux system</fullName>
    </recommendedName>
</protein>
<name>A0A812K4A3_9DINO</name>
<keyword evidence="1" id="KW-1133">Transmembrane helix</keyword>
<feature type="signal peptide" evidence="2">
    <location>
        <begin position="1"/>
        <end position="19"/>
    </location>
</feature>